<organism evidence="3 4">
    <name type="scientific">Vitis vinifera</name>
    <name type="common">Grape</name>
    <dbReference type="NCBI Taxonomy" id="29760"/>
    <lineage>
        <taxon>Eukaryota</taxon>
        <taxon>Viridiplantae</taxon>
        <taxon>Streptophyta</taxon>
        <taxon>Embryophyta</taxon>
        <taxon>Tracheophyta</taxon>
        <taxon>Spermatophyta</taxon>
        <taxon>Magnoliopsida</taxon>
        <taxon>eudicotyledons</taxon>
        <taxon>Gunneridae</taxon>
        <taxon>Pentapetalae</taxon>
        <taxon>rosids</taxon>
        <taxon>Vitales</taxon>
        <taxon>Vitaceae</taxon>
        <taxon>Viteae</taxon>
        <taxon>Vitis</taxon>
    </lineage>
</organism>
<feature type="repeat" description="WD" evidence="1">
    <location>
        <begin position="248"/>
        <end position="288"/>
    </location>
</feature>
<gene>
    <name evidence="3" type="ordered locus">VIT_16s0050g00020</name>
</gene>
<feature type="compositionally biased region" description="Polar residues" evidence="2">
    <location>
        <begin position="1"/>
        <end position="14"/>
    </location>
</feature>
<dbReference type="STRING" id="29760.F6H6Q3"/>
<dbReference type="Gene3D" id="2.130.10.10">
    <property type="entry name" value="YVTN repeat-like/Quinoprotein amine dehydrogenase"/>
    <property type="match status" value="2"/>
</dbReference>
<dbReference type="InParanoid" id="F6H6Q3"/>
<proteinExistence type="predicted"/>
<dbReference type="PANTHER" id="PTHR45389:SF1">
    <property type="entry name" value="WD REPEAT-CONTAINING PROTEIN RUP1"/>
    <property type="match status" value="1"/>
</dbReference>
<dbReference type="InterPro" id="IPR044616">
    <property type="entry name" value="RUP1/2"/>
</dbReference>
<keyword evidence="4" id="KW-1185">Reference proteome</keyword>
<dbReference type="eggNOG" id="ENOG502QVDX">
    <property type="taxonomic scope" value="Eukaryota"/>
</dbReference>
<dbReference type="SMART" id="SM00320">
    <property type="entry name" value="WD40"/>
    <property type="match status" value="12"/>
</dbReference>
<evidence type="ECO:0000313" key="4">
    <source>
        <dbReference type="Proteomes" id="UP000009183"/>
    </source>
</evidence>
<dbReference type="InterPro" id="IPR015943">
    <property type="entry name" value="WD40/YVTN_repeat-like_dom_sf"/>
</dbReference>
<dbReference type="PANTHER" id="PTHR45389">
    <property type="entry name" value="WD REPEAT-CONTAINING PROTEIN RUP1"/>
    <property type="match status" value="1"/>
</dbReference>
<accession>F6H6Q3</accession>
<feature type="repeat" description="WD" evidence="1">
    <location>
        <begin position="635"/>
        <end position="675"/>
    </location>
</feature>
<reference evidence="4" key="1">
    <citation type="journal article" date="2007" name="Nature">
        <title>The grapevine genome sequence suggests ancestral hexaploidization in major angiosperm phyla.</title>
        <authorList>
            <consortium name="The French-Italian Public Consortium for Grapevine Genome Characterization."/>
            <person name="Jaillon O."/>
            <person name="Aury J.-M."/>
            <person name="Noel B."/>
            <person name="Policriti A."/>
            <person name="Clepet C."/>
            <person name="Casagrande A."/>
            <person name="Choisne N."/>
            <person name="Aubourg S."/>
            <person name="Vitulo N."/>
            <person name="Jubin C."/>
            <person name="Vezzi A."/>
            <person name="Legeai F."/>
            <person name="Hugueney P."/>
            <person name="Dasilva C."/>
            <person name="Horner D."/>
            <person name="Mica E."/>
            <person name="Jublot D."/>
            <person name="Poulain J."/>
            <person name="Bruyere C."/>
            <person name="Billault A."/>
            <person name="Segurens B."/>
            <person name="Gouyvenoux M."/>
            <person name="Ugarte E."/>
            <person name="Cattonaro F."/>
            <person name="Anthouard V."/>
            <person name="Vico V."/>
            <person name="Del Fabbro C."/>
            <person name="Alaux M."/>
            <person name="Di Gaspero G."/>
            <person name="Dumas V."/>
            <person name="Felice N."/>
            <person name="Paillard S."/>
            <person name="Juman I."/>
            <person name="Moroldo M."/>
            <person name="Scalabrin S."/>
            <person name="Canaguier A."/>
            <person name="Le Clainche I."/>
            <person name="Malacrida G."/>
            <person name="Durand E."/>
            <person name="Pesole G."/>
            <person name="Laucou V."/>
            <person name="Chatelet P."/>
            <person name="Merdinoglu D."/>
            <person name="Delledonne M."/>
            <person name="Pezzotti M."/>
            <person name="Lecharny A."/>
            <person name="Scarpelli C."/>
            <person name="Artiguenave F."/>
            <person name="Pe M.E."/>
            <person name="Valle G."/>
            <person name="Morgante M."/>
            <person name="Caboche M."/>
            <person name="Adam-Blondon A.-F."/>
            <person name="Weissenbach J."/>
            <person name="Quetier F."/>
            <person name="Wincker P."/>
        </authorList>
    </citation>
    <scope>NUCLEOTIDE SEQUENCE [LARGE SCALE GENOMIC DNA]</scope>
    <source>
        <strain evidence="4">cv. Pinot noir / PN40024</strain>
    </source>
</reference>
<dbReference type="HOGENOM" id="CLU_363082_0_0_1"/>
<dbReference type="GO" id="GO:0010224">
    <property type="term" value="P:response to UV-B"/>
    <property type="evidence" value="ECO:0000318"/>
    <property type="project" value="GO_Central"/>
</dbReference>
<dbReference type="FunFam" id="2.130.10.10:FF:002911">
    <property type="entry name" value="Uncharacterized protein"/>
    <property type="match status" value="2"/>
</dbReference>
<evidence type="ECO:0000256" key="2">
    <source>
        <dbReference type="SAM" id="MobiDB-lite"/>
    </source>
</evidence>
<dbReference type="AlphaFoldDB" id="F6H6Q3"/>
<dbReference type="InterPro" id="IPR036322">
    <property type="entry name" value="WD40_repeat_dom_sf"/>
</dbReference>
<name>F6H6Q3_VITVI</name>
<dbReference type="SUPFAM" id="SSF50978">
    <property type="entry name" value="WD40 repeat-like"/>
    <property type="match status" value="2"/>
</dbReference>
<protein>
    <submittedName>
        <fullName evidence="3">Uncharacterized protein</fullName>
    </submittedName>
</protein>
<dbReference type="PaxDb" id="29760-VIT_16s0050g00020.t01"/>
<feature type="region of interest" description="Disordered" evidence="2">
    <location>
        <begin position="1"/>
        <end position="26"/>
    </location>
</feature>
<evidence type="ECO:0000256" key="1">
    <source>
        <dbReference type="PROSITE-ProRule" id="PRU00221"/>
    </source>
</evidence>
<dbReference type="PROSITE" id="PS50082">
    <property type="entry name" value="WD_REPEATS_2"/>
    <property type="match status" value="2"/>
</dbReference>
<dbReference type="InterPro" id="IPR001680">
    <property type="entry name" value="WD40_rpt"/>
</dbReference>
<dbReference type="EMBL" id="FN595243">
    <property type="protein sequence ID" value="CCB47896.1"/>
    <property type="molecule type" value="Genomic_DNA"/>
</dbReference>
<dbReference type="Pfam" id="PF00400">
    <property type="entry name" value="WD40"/>
    <property type="match status" value="4"/>
</dbReference>
<evidence type="ECO:0000313" key="3">
    <source>
        <dbReference type="EMBL" id="CCB47896.1"/>
    </source>
</evidence>
<dbReference type="OrthoDB" id="273771at2759"/>
<dbReference type="PROSITE" id="PS50294">
    <property type="entry name" value="WD_REPEATS_REGION"/>
    <property type="match status" value="2"/>
</dbReference>
<dbReference type="Proteomes" id="UP000009183">
    <property type="component" value="Chromosome 16"/>
</dbReference>
<sequence length="770" mass="85672">MKNFSTQFNPQSPEVENPNIQEEKAEQHIEEERARCDWEFNLSTVVTSSSTGASTDTIGVIEFDPSDNLVATGGIARKIRVYSVKSLLPGENHSHGEHNVKLLQHNNACDYYIWTPAKLSSLRWKPGSSGRVLGSGDYDGVVTEYDLDRKIPIFERDEHGGRRIWSVDYSHWNPFVGASGSDDGTIQMWDPRCEGTTNVAKVRPSAGGGAVCCVEFNPFGGPLVAVGCADRRAYGYDVRKMVDPVLIFDGHQKPVTYVRFLDEHMMVTSGTDGCLRLWSMHDARMIRVYMGHMNTRNFVGLSVWRTGGLLGCGSENNHVFVYDKRWSEPIWVHEFGGGSRDGCDPKFVSSVCWRQVGKDVCTLVAGGSDGSLQAKDSTTAVTSYEWEMKNFSTRFNPQGSEVENPNIQEEKREQHIEEERARRDWEFSLSTVVSSSSDGASTDTIGIIEFDPSDNLVVTGGIARKIRVYSIKSFLSDENHSHGERKVTWLQHNDACDYYVCTPAKLSSLRWKPGSAGRVLGSGDYDGVVTEYDLDQKIPIFERDEHGGRRIWSVDYSHWDPFVGASGSDDGTMQMWDPRCEGIKNVAKVRPSGGGSAVCCVEFNPFGGPLIAVGCADRRAYGYDVRKMVDPVLIFDGHQKTVTYVRFLDQHTMVTSGTDGCLRLWSMHDARMIRVYMGHMNTRSFVGLSVWRTGGLLGCGSENNHVFVYDKRWGEPIWVHEFGVGSRDGRDPNFVSSVCWRQVGGEDGCTLVAGGSDGILEVIVGKKKAF</sequence>
<keyword evidence="1" id="KW-0853">WD repeat</keyword>